<sequence length="226" mass="25457">MPNTASTAIANGIDTLRPSNITHVPFVTLSSLHDERPNLHRLQFYIEVCAVLGGTNTLNLLLRPRDVIRFRAEPQSLRVLLPLISAERGFVDAFDVQRVQHATDIETNGIRVNWILVLLEQMLEPYQHRAIFPRLEPGQQHLVLEEAFLRVQCGADVFVGRTEHEPMLSACHDARSVLRFVQGFSDSESIITQQSSVDHQLQLAILQAGTSLCTIIKQRHAIVIIF</sequence>
<organism evidence="1 2">
    <name type="scientific">Anopheles farauti</name>
    <dbReference type="NCBI Taxonomy" id="69004"/>
    <lineage>
        <taxon>Eukaryota</taxon>
        <taxon>Metazoa</taxon>
        <taxon>Ecdysozoa</taxon>
        <taxon>Arthropoda</taxon>
        <taxon>Hexapoda</taxon>
        <taxon>Insecta</taxon>
        <taxon>Pterygota</taxon>
        <taxon>Neoptera</taxon>
        <taxon>Endopterygota</taxon>
        <taxon>Diptera</taxon>
        <taxon>Nematocera</taxon>
        <taxon>Culicoidea</taxon>
        <taxon>Culicidae</taxon>
        <taxon>Anophelinae</taxon>
        <taxon>Anopheles</taxon>
    </lineage>
</organism>
<reference evidence="1" key="2">
    <citation type="submission" date="2020-05" db="UniProtKB">
        <authorList>
            <consortium name="EnsemblMetazoa"/>
        </authorList>
    </citation>
    <scope>IDENTIFICATION</scope>
    <source>
        <strain evidence="1">FAR1</strain>
    </source>
</reference>
<dbReference type="AlphaFoldDB" id="A0A182QZV6"/>
<evidence type="ECO:0000313" key="2">
    <source>
        <dbReference type="Proteomes" id="UP000075886"/>
    </source>
</evidence>
<accession>A0A182QZV6</accession>
<evidence type="ECO:0000313" key="1">
    <source>
        <dbReference type="EnsemblMetazoa" id="AFAF020196-PA"/>
    </source>
</evidence>
<dbReference type="EMBL" id="AXCN02000716">
    <property type="status" value="NOT_ANNOTATED_CDS"/>
    <property type="molecule type" value="Genomic_DNA"/>
</dbReference>
<dbReference type="Proteomes" id="UP000075886">
    <property type="component" value="Unassembled WGS sequence"/>
</dbReference>
<reference evidence="2" key="1">
    <citation type="submission" date="2014-01" db="EMBL/GenBank/DDBJ databases">
        <title>The Genome Sequence of Anopheles farauti FAR1 (V2).</title>
        <authorList>
            <consortium name="The Broad Institute Genomics Platform"/>
            <person name="Neafsey D.E."/>
            <person name="Besansky N."/>
            <person name="Howell P."/>
            <person name="Walton C."/>
            <person name="Young S.K."/>
            <person name="Zeng Q."/>
            <person name="Gargeya S."/>
            <person name="Fitzgerald M."/>
            <person name="Haas B."/>
            <person name="Abouelleil A."/>
            <person name="Allen A.W."/>
            <person name="Alvarado L."/>
            <person name="Arachchi H.M."/>
            <person name="Berlin A.M."/>
            <person name="Chapman S.B."/>
            <person name="Gainer-Dewar J."/>
            <person name="Goldberg J."/>
            <person name="Griggs A."/>
            <person name="Gujja S."/>
            <person name="Hansen M."/>
            <person name="Howarth C."/>
            <person name="Imamovic A."/>
            <person name="Ireland A."/>
            <person name="Larimer J."/>
            <person name="McCowan C."/>
            <person name="Murphy C."/>
            <person name="Pearson M."/>
            <person name="Poon T.W."/>
            <person name="Priest M."/>
            <person name="Roberts A."/>
            <person name="Saif S."/>
            <person name="Shea T."/>
            <person name="Sisk P."/>
            <person name="Sykes S."/>
            <person name="Wortman J."/>
            <person name="Nusbaum C."/>
            <person name="Birren B."/>
        </authorList>
    </citation>
    <scope>NUCLEOTIDE SEQUENCE [LARGE SCALE GENOMIC DNA]</scope>
    <source>
        <strain evidence="2">FAR1</strain>
    </source>
</reference>
<keyword evidence="2" id="KW-1185">Reference proteome</keyword>
<protein>
    <submittedName>
        <fullName evidence="1">Uncharacterized protein</fullName>
    </submittedName>
</protein>
<dbReference type="VEuPathDB" id="VectorBase:AFAF020196"/>
<dbReference type="EnsemblMetazoa" id="AFAF020196-RA">
    <property type="protein sequence ID" value="AFAF020196-PA"/>
    <property type="gene ID" value="AFAF020196"/>
</dbReference>
<proteinExistence type="predicted"/>
<name>A0A182QZV6_9DIPT</name>